<dbReference type="InterPro" id="IPR050597">
    <property type="entry name" value="Cytochrome_c_Oxidase_Subunit"/>
</dbReference>
<dbReference type="InterPro" id="IPR036909">
    <property type="entry name" value="Cyt_c-like_dom_sf"/>
</dbReference>
<evidence type="ECO:0000259" key="7">
    <source>
        <dbReference type="PROSITE" id="PS51007"/>
    </source>
</evidence>
<evidence type="ECO:0000313" key="8">
    <source>
        <dbReference type="EMBL" id="ABQ18391.1"/>
    </source>
</evidence>
<keyword evidence="3 6" id="KW-0479">Metal-binding</keyword>
<evidence type="ECO:0000256" key="3">
    <source>
        <dbReference type="ARBA" id="ARBA00022723"/>
    </source>
</evidence>
<keyword evidence="2 6" id="KW-0349">Heme</keyword>
<keyword evidence="4" id="KW-0249">Electron transport</keyword>
<dbReference type="EMBL" id="CP000626">
    <property type="protein sequence ID" value="ABQ18391.1"/>
    <property type="molecule type" value="Genomic_DNA"/>
</dbReference>
<evidence type="ECO:0000256" key="4">
    <source>
        <dbReference type="ARBA" id="ARBA00022982"/>
    </source>
</evidence>
<organism evidence="8 9">
    <name type="scientific">Vibrio cholerae serotype O1 (strain ATCC 39541 / Classical Ogawa 395 / O395)</name>
    <dbReference type="NCBI Taxonomy" id="345073"/>
    <lineage>
        <taxon>Bacteria</taxon>
        <taxon>Pseudomonadati</taxon>
        <taxon>Pseudomonadota</taxon>
        <taxon>Gammaproteobacteria</taxon>
        <taxon>Vibrionales</taxon>
        <taxon>Vibrionaceae</taxon>
        <taxon>Vibrio</taxon>
    </lineage>
</organism>
<gene>
    <name evidence="8" type="ordered locus">VC0395_0707</name>
</gene>
<dbReference type="PANTHER" id="PTHR33751:SF9">
    <property type="entry name" value="CYTOCHROME C4"/>
    <property type="match status" value="1"/>
</dbReference>
<dbReference type="SUPFAM" id="SSF46626">
    <property type="entry name" value="Cytochrome c"/>
    <property type="match status" value="1"/>
</dbReference>
<dbReference type="GO" id="GO:0020037">
    <property type="term" value="F:heme binding"/>
    <property type="evidence" value="ECO:0007669"/>
    <property type="project" value="InterPro"/>
</dbReference>
<dbReference type="AlphaFoldDB" id="A0A0H3ACM3"/>
<evidence type="ECO:0000256" key="6">
    <source>
        <dbReference type="PROSITE-ProRule" id="PRU00433"/>
    </source>
</evidence>
<dbReference type="Proteomes" id="UP000000249">
    <property type="component" value="Chromosome 2"/>
</dbReference>
<evidence type="ECO:0000256" key="2">
    <source>
        <dbReference type="ARBA" id="ARBA00022617"/>
    </source>
</evidence>
<keyword evidence="5 6" id="KW-0408">Iron</keyword>
<feature type="domain" description="Cytochrome c" evidence="7">
    <location>
        <begin position="60"/>
        <end position="146"/>
    </location>
</feature>
<sequence length="146" mass="16170">MSEVENANRLLNSLYSRSRPLELPLRGSFILHATDLHPLVWSLLMRVVCSLLCLTLVSTPLFASGDPVLGKQKAPSCVFCHGTDGKATQVSYPNLDGQSAEYLYSAMKAYQLGERTGPMAEMMRAQLQRLNDQDLRDIAAFYASSQ</sequence>
<name>A0A0H3ACM3_VIBC3</name>
<dbReference type="PROSITE" id="PS51007">
    <property type="entry name" value="CYTC"/>
    <property type="match status" value="1"/>
</dbReference>
<reference evidence="8 9" key="1">
    <citation type="submission" date="2007-03" db="EMBL/GenBank/DDBJ databases">
        <authorList>
            <person name="Heidelberg J."/>
        </authorList>
    </citation>
    <scope>NUCLEOTIDE SEQUENCE [LARGE SCALE GENOMIC DNA]</scope>
    <source>
        <strain evidence="9">ATCC 39541 / Classical Ogawa 395 / O395</strain>
    </source>
</reference>
<accession>A0A0H3ACM3</accession>
<proteinExistence type="predicted"/>
<evidence type="ECO:0000256" key="1">
    <source>
        <dbReference type="ARBA" id="ARBA00022448"/>
    </source>
</evidence>
<dbReference type="Gene3D" id="1.10.760.10">
    <property type="entry name" value="Cytochrome c-like domain"/>
    <property type="match status" value="1"/>
</dbReference>
<dbReference type="KEGG" id="vcr:VC395_A0548"/>
<dbReference type="Pfam" id="PF00034">
    <property type="entry name" value="Cytochrom_C"/>
    <property type="match status" value="1"/>
</dbReference>
<dbReference type="InterPro" id="IPR009056">
    <property type="entry name" value="Cyt_c-like_dom"/>
</dbReference>
<dbReference type="PATRIC" id="fig|345073.21.peg.3290"/>
<protein>
    <submittedName>
        <fullName evidence="8">Cytochrome c554</fullName>
    </submittedName>
</protein>
<dbReference type="PANTHER" id="PTHR33751">
    <property type="entry name" value="CBB3-TYPE CYTOCHROME C OXIDASE SUBUNIT FIXP"/>
    <property type="match status" value="1"/>
</dbReference>
<dbReference type="GO" id="GO:0046872">
    <property type="term" value="F:metal ion binding"/>
    <property type="evidence" value="ECO:0007669"/>
    <property type="project" value="UniProtKB-KW"/>
</dbReference>
<dbReference type="GO" id="GO:0009055">
    <property type="term" value="F:electron transfer activity"/>
    <property type="evidence" value="ECO:0007669"/>
    <property type="project" value="InterPro"/>
</dbReference>
<evidence type="ECO:0000313" key="9">
    <source>
        <dbReference type="Proteomes" id="UP000000249"/>
    </source>
</evidence>
<dbReference type="eggNOG" id="COG2863">
    <property type="taxonomic scope" value="Bacteria"/>
</dbReference>
<dbReference type="KEGG" id="vco:VC0395_0707"/>
<keyword evidence="1" id="KW-0813">Transport</keyword>
<evidence type="ECO:0000256" key="5">
    <source>
        <dbReference type="ARBA" id="ARBA00023004"/>
    </source>
</evidence>